<dbReference type="Gene3D" id="2.40.30.170">
    <property type="match status" value="1"/>
</dbReference>
<dbReference type="InterPro" id="IPR058792">
    <property type="entry name" value="Beta-barrel_RND_2"/>
</dbReference>
<feature type="transmembrane region" description="Helical" evidence="4">
    <location>
        <begin position="42"/>
        <end position="60"/>
    </location>
</feature>
<dbReference type="AlphaFoldDB" id="A0A2T1D9M3"/>
<dbReference type="PANTHER" id="PTHR30469">
    <property type="entry name" value="MULTIDRUG RESISTANCE PROTEIN MDTA"/>
    <property type="match status" value="1"/>
</dbReference>
<dbReference type="Pfam" id="PF25881">
    <property type="entry name" value="HH_YBHG"/>
    <property type="match status" value="1"/>
</dbReference>
<comment type="caution">
    <text evidence="8">The sequence shown here is derived from an EMBL/GenBank/DDBJ whole genome shotgun (WGS) entry which is preliminary data.</text>
</comment>
<dbReference type="RefSeq" id="WP_073074082.1">
    <property type="nucleotide sequence ID" value="NZ_MPPI01000029.1"/>
</dbReference>
<evidence type="ECO:0000259" key="6">
    <source>
        <dbReference type="Pfam" id="PF25954"/>
    </source>
</evidence>
<feature type="domain" description="Multidrug resistance protein MdtA-like C-terminal permuted SH3" evidence="7">
    <location>
        <begin position="410"/>
        <end position="470"/>
    </location>
</feature>
<sequence>MPLNTLTESDPPEPQQPRNAQFDDSGTGAPAARGRLAGTRGILVGVGIGMAIAAGGMTLLSQSNKPAAAPVAETQSTPVAGQSVGVETAKLAFVPKTFSATGSVDAQNWVQVTPQATGVQIQQILVNEGDTVQTGQAIAVLDSSVLQDQLNEAKAQLSSAQAQFSSAQAQLNSAQAQVASNRSIVQQKEAVLKQQRAVLAEAESNLRRYQGLRNDGVISSQDLESRTTSATTAREAISVAQSNISSAQADVAKAQAGVNQAQAGVTQAQAGIDTNRTRIQQLETKIAQTTVRSPASGILSKRNPNDQKTAVARVGELTGSNPLFYIVRNSSLQLQVNIPENLLSQVRVGEPAKITSDADKRINVQGRVREVEPVINQQTRQATVKIDLPESGLLKPGMFLRSNIVTQKVQAVVVSERAVVSEADGRKIVYVLDGEDIARAKPVETGDRNNGQIVITNGINPDDRVVVAGAGFVKDGDRVTVAK</sequence>
<dbReference type="InterPro" id="IPR006143">
    <property type="entry name" value="RND_pump_MFP"/>
</dbReference>
<evidence type="ECO:0000256" key="3">
    <source>
        <dbReference type="SAM" id="MobiDB-lite"/>
    </source>
</evidence>
<dbReference type="Gene3D" id="2.40.50.100">
    <property type="match status" value="2"/>
</dbReference>
<organism evidence="8 9">
    <name type="scientific">Phormidesmis priestleyi ULC007</name>
    <dbReference type="NCBI Taxonomy" id="1920490"/>
    <lineage>
        <taxon>Bacteria</taxon>
        <taxon>Bacillati</taxon>
        <taxon>Cyanobacteriota</taxon>
        <taxon>Cyanophyceae</taxon>
        <taxon>Leptolyngbyales</taxon>
        <taxon>Leptolyngbyaceae</taxon>
        <taxon>Phormidesmis</taxon>
    </lineage>
</organism>
<evidence type="ECO:0000313" key="8">
    <source>
        <dbReference type="EMBL" id="PSB17209.1"/>
    </source>
</evidence>
<dbReference type="OrthoDB" id="264111at2"/>
<keyword evidence="4" id="KW-0472">Membrane</keyword>
<dbReference type="InterPro" id="IPR059052">
    <property type="entry name" value="HH_YbhG-like"/>
</dbReference>
<comment type="similarity">
    <text evidence="1">Belongs to the membrane fusion protein (MFP) (TC 8.A.1) family.</text>
</comment>
<dbReference type="STRING" id="1920490.GCA_001895925_05193"/>
<protein>
    <submittedName>
        <fullName evidence="8">Efflux RND transporter periplasmic adaptor subunit</fullName>
    </submittedName>
</protein>
<dbReference type="Proteomes" id="UP000238634">
    <property type="component" value="Unassembled WGS sequence"/>
</dbReference>
<keyword evidence="9" id="KW-1185">Reference proteome</keyword>
<reference evidence="8 9" key="1">
    <citation type="submission" date="2018-02" db="EMBL/GenBank/DDBJ databases">
        <authorList>
            <person name="Cohen D.B."/>
            <person name="Kent A.D."/>
        </authorList>
    </citation>
    <scope>NUCLEOTIDE SEQUENCE [LARGE SCALE GENOMIC DNA]</scope>
    <source>
        <strain evidence="8 9">ULC007</strain>
    </source>
</reference>
<dbReference type="Pfam" id="PF25967">
    <property type="entry name" value="RND-MFP_C"/>
    <property type="match status" value="1"/>
</dbReference>
<evidence type="ECO:0000256" key="2">
    <source>
        <dbReference type="SAM" id="Coils"/>
    </source>
</evidence>
<feature type="domain" description="YbhG-like alpha-helical hairpin" evidence="5">
    <location>
        <begin position="154"/>
        <end position="280"/>
    </location>
</feature>
<dbReference type="InterPro" id="IPR058627">
    <property type="entry name" value="MdtA-like_C"/>
</dbReference>
<evidence type="ECO:0000313" key="9">
    <source>
        <dbReference type="Proteomes" id="UP000238634"/>
    </source>
</evidence>
<reference evidence="8 9" key="2">
    <citation type="submission" date="2018-03" db="EMBL/GenBank/DDBJ databases">
        <title>The ancient ancestry and fast evolution of plastids.</title>
        <authorList>
            <person name="Moore K.R."/>
            <person name="Magnabosco C."/>
            <person name="Momper L."/>
            <person name="Gold D.A."/>
            <person name="Bosak T."/>
            <person name="Fournier G.P."/>
        </authorList>
    </citation>
    <scope>NUCLEOTIDE SEQUENCE [LARGE SCALE GENOMIC DNA]</scope>
    <source>
        <strain evidence="8 9">ULC007</strain>
    </source>
</reference>
<keyword evidence="4" id="KW-1133">Transmembrane helix</keyword>
<proteinExistence type="inferred from homology"/>
<name>A0A2T1D9M3_9CYAN</name>
<dbReference type="NCBIfam" id="TIGR01730">
    <property type="entry name" value="RND_mfp"/>
    <property type="match status" value="1"/>
</dbReference>
<evidence type="ECO:0000259" key="5">
    <source>
        <dbReference type="Pfam" id="PF25881"/>
    </source>
</evidence>
<dbReference type="FunFam" id="2.40.30.170:FF:000010">
    <property type="entry name" value="Efflux RND transporter periplasmic adaptor subunit"/>
    <property type="match status" value="1"/>
</dbReference>
<dbReference type="Gene3D" id="2.40.420.20">
    <property type="match status" value="1"/>
</dbReference>
<feature type="domain" description="CusB-like beta-barrel" evidence="6">
    <location>
        <begin position="334"/>
        <end position="406"/>
    </location>
</feature>
<accession>A0A2T1D9M3</accession>
<dbReference type="EMBL" id="PVWG01000031">
    <property type="protein sequence ID" value="PSB17209.1"/>
    <property type="molecule type" value="Genomic_DNA"/>
</dbReference>
<dbReference type="GO" id="GO:1990281">
    <property type="term" value="C:efflux pump complex"/>
    <property type="evidence" value="ECO:0007669"/>
    <property type="project" value="TreeGrafter"/>
</dbReference>
<dbReference type="GO" id="GO:0015562">
    <property type="term" value="F:efflux transmembrane transporter activity"/>
    <property type="evidence" value="ECO:0007669"/>
    <property type="project" value="TreeGrafter"/>
</dbReference>
<evidence type="ECO:0000259" key="7">
    <source>
        <dbReference type="Pfam" id="PF25967"/>
    </source>
</evidence>
<keyword evidence="2" id="KW-0175">Coiled coil</keyword>
<feature type="coiled-coil region" evidence="2">
    <location>
        <begin position="143"/>
        <end position="212"/>
    </location>
</feature>
<evidence type="ECO:0000256" key="4">
    <source>
        <dbReference type="SAM" id="Phobius"/>
    </source>
</evidence>
<dbReference type="PANTHER" id="PTHR30469:SF15">
    <property type="entry name" value="HLYD FAMILY OF SECRETION PROTEINS"/>
    <property type="match status" value="1"/>
</dbReference>
<gene>
    <name evidence="8" type="ORF">C7B65_19475</name>
</gene>
<dbReference type="SUPFAM" id="SSF111369">
    <property type="entry name" value="HlyD-like secretion proteins"/>
    <property type="match status" value="2"/>
</dbReference>
<dbReference type="Pfam" id="PF25954">
    <property type="entry name" value="Beta-barrel_RND_2"/>
    <property type="match status" value="1"/>
</dbReference>
<keyword evidence="4" id="KW-0812">Transmembrane</keyword>
<feature type="region of interest" description="Disordered" evidence="3">
    <location>
        <begin position="1"/>
        <end position="33"/>
    </location>
</feature>
<dbReference type="Gene3D" id="1.10.287.470">
    <property type="entry name" value="Helix hairpin bin"/>
    <property type="match status" value="3"/>
</dbReference>
<evidence type="ECO:0000256" key="1">
    <source>
        <dbReference type="ARBA" id="ARBA00009477"/>
    </source>
</evidence>